<accession>A0A161QJJ8</accession>
<evidence type="ECO:0000256" key="1">
    <source>
        <dbReference type="SAM" id="SignalP"/>
    </source>
</evidence>
<feature type="signal peptide" evidence="1">
    <location>
        <begin position="1"/>
        <end position="25"/>
    </location>
</feature>
<dbReference type="Gene3D" id="2.60.120.380">
    <property type="match status" value="1"/>
</dbReference>
<feature type="chain" id="PRO_5007825223" evidence="1">
    <location>
        <begin position="26"/>
        <end position="138"/>
    </location>
</feature>
<dbReference type="AlphaFoldDB" id="A0A161QJJ8"/>
<sequence length="138" mass="14902">MFKKLVVGVLATGIALTGGIGAASASTEGIDNTKNSAPIIQRTQILKDNFSLINGEREVSFVHVKDGDMRVHMTNNTKGKLDWSLKDSQDNTIENGSLEAGKAFTNTYYNLSEGEYKLKVTHRNGGSGSFYAAARTLD</sequence>
<protein>
    <submittedName>
        <fullName evidence="2">Uncharacterized protein</fullName>
    </submittedName>
</protein>
<organism evidence="2 3">
    <name type="scientific">Bacillus cereus</name>
    <dbReference type="NCBI Taxonomy" id="1396"/>
    <lineage>
        <taxon>Bacteria</taxon>
        <taxon>Bacillati</taxon>
        <taxon>Bacillota</taxon>
        <taxon>Bacilli</taxon>
        <taxon>Bacillales</taxon>
        <taxon>Bacillaceae</taxon>
        <taxon>Bacillus</taxon>
        <taxon>Bacillus cereus group</taxon>
    </lineage>
</organism>
<gene>
    <name evidence="2" type="ORF">B4082_2351</name>
</gene>
<reference evidence="2 3" key="1">
    <citation type="submission" date="2015-09" db="EMBL/GenBank/DDBJ databases">
        <title>Bacillus cereus food isolates.</title>
        <authorList>
            <person name="Boekhorst J."/>
        </authorList>
    </citation>
    <scope>NUCLEOTIDE SEQUENCE [LARGE SCALE GENOMIC DNA]</scope>
    <source>
        <strain evidence="2 3">B4082</strain>
    </source>
</reference>
<proteinExistence type="predicted"/>
<dbReference type="Proteomes" id="UP000076501">
    <property type="component" value="Unassembled WGS sequence"/>
</dbReference>
<name>A0A161QJJ8_BACCE</name>
<evidence type="ECO:0000313" key="2">
    <source>
        <dbReference type="EMBL" id="KZD36534.1"/>
    </source>
</evidence>
<dbReference type="PATRIC" id="fig|1396.539.peg.3491"/>
<keyword evidence="1" id="KW-0732">Signal</keyword>
<evidence type="ECO:0000313" key="3">
    <source>
        <dbReference type="Proteomes" id="UP000076501"/>
    </source>
</evidence>
<dbReference type="EMBL" id="LJKA01000036">
    <property type="protein sequence ID" value="KZD36534.1"/>
    <property type="molecule type" value="Genomic_DNA"/>
</dbReference>
<dbReference type="RefSeq" id="WP_063222605.1">
    <property type="nucleotide sequence ID" value="NZ_JAEHBS010000024.1"/>
</dbReference>
<comment type="caution">
    <text evidence="2">The sequence shown here is derived from an EMBL/GenBank/DDBJ whole genome shotgun (WGS) entry which is preliminary data.</text>
</comment>